<evidence type="ECO:0000313" key="1">
    <source>
        <dbReference type="EMBL" id="CAG8698363.1"/>
    </source>
</evidence>
<dbReference type="AlphaFoldDB" id="A0A9N9N368"/>
<comment type="caution">
    <text evidence="1">The sequence shown here is derived from an EMBL/GenBank/DDBJ whole genome shotgun (WGS) entry which is preliminary data.</text>
</comment>
<name>A0A9N9N368_9GLOM</name>
<dbReference type="EMBL" id="CAJVQA010010582">
    <property type="protein sequence ID" value="CAG8698363.1"/>
    <property type="molecule type" value="Genomic_DNA"/>
</dbReference>
<keyword evidence="2" id="KW-1185">Reference proteome</keyword>
<reference evidence="1" key="1">
    <citation type="submission" date="2021-06" db="EMBL/GenBank/DDBJ databases">
        <authorList>
            <person name="Kallberg Y."/>
            <person name="Tangrot J."/>
            <person name="Rosling A."/>
        </authorList>
    </citation>
    <scope>NUCLEOTIDE SEQUENCE</scope>
    <source>
        <strain evidence="1">FL966</strain>
    </source>
</reference>
<protein>
    <submittedName>
        <fullName evidence="1">14465_t:CDS:1</fullName>
    </submittedName>
</protein>
<accession>A0A9N9N368</accession>
<organism evidence="1 2">
    <name type="scientific">Cetraspora pellucida</name>
    <dbReference type="NCBI Taxonomy" id="1433469"/>
    <lineage>
        <taxon>Eukaryota</taxon>
        <taxon>Fungi</taxon>
        <taxon>Fungi incertae sedis</taxon>
        <taxon>Mucoromycota</taxon>
        <taxon>Glomeromycotina</taxon>
        <taxon>Glomeromycetes</taxon>
        <taxon>Diversisporales</taxon>
        <taxon>Gigasporaceae</taxon>
        <taxon>Cetraspora</taxon>
    </lineage>
</organism>
<evidence type="ECO:0000313" key="2">
    <source>
        <dbReference type="Proteomes" id="UP000789759"/>
    </source>
</evidence>
<dbReference type="OrthoDB" id="2442380at2759"/>
<dbReference type="Proteomes" id="UP000789759">
    <property type="component" value="Unassembled WGS sequence"/>
</dbReference>
<proteinExistence type="predicted"/>
<gene>
    <name evidence="1" type="ORF">CPELLU_LOCUS11681</name>
</gene>
<sequence length="191" mass="22565">MGQLKSQNKHLKKIRDLWECDQIKKIQTIINNPSILLDYLISKFLQLNNNDFSILIKKILESRKINTFIQKQLLNYLIPLFEYINDDNFNSMIKKIIESREMDAGAQRKSRTKQLKQRQVSKIHSSICKTKKIWPVQFCHAANKLFKINKKEYNVSFVKLATDISNIRQTSIYATVECTRAIYQFLTEEMS</sequence>